<name>A0A1Y1KAI6_PHOPY</name>
<dbReference type="PANTHER" id="PTHR21505:SF12">
    <property type="entry name" value="MADF DOMAIN-CONTAINING PROTEIN-RELATED"/>
    <property type="match status" value="1"/>
</dbReference>
<dbReference type="EMBL" id="GEZM01087766">
    <property type="protein sequence ID" value="JAV58493.1"/>
    <property type="molecule type" value="Transcribed_RNA"/>
</dbReference>
<dbReference type="AlphaFoldDB" id="A0A1Y1KAI6"/>
<protein>
    <recommendedName>
        <fullName evidence="1">MADF domain-containing protein</fullName>
    </recommendedName>
</protein>
<proteinExistence type="predicted"/>
<organism evidence="2">
    <name type="scientific">Photinus pyralis</name>
    <name type="common">Common eastern firefly</name>
    <name type="synonym">Lampyris pyralis</name>
    <dbReference type="NCBI Taxonomy" id="7054"/>
    <lineage>
        <taxon>Eukaryota</taxon>
        <taxon>Metazoa</taxon>
        <taxon>Ecdysozoa</taxon>
        <taxon>Arthropoda</taxon>
        <taxon>Hexapoda</taxon>
        <taxon>Insecta</taxon>
        <taxon>Pterygota</taxon>
        <taxon>Neoptera</taxon>
        <taxon>Endopterygota</taxon>
        <taxon>Coleoptera</taxon>
        <taxon>Polyphaga</taxon>
        <taxon>Elateriformia</taxon>
        <taxon>Elateroidea</taxon>
        <taxon>Lampyridae</taxon>
        <taxon>Lampyrinae</taxon>
        <taxon>Photinus</taxon>
    </lineage>
</organism>
<dbReference type="PANTHER" id="PTHR21505">
    <property type="entry name" value="MADF DOMAIN-CONTAINING PROTEIN-RELATED"/>
    <property type="match status" value="1"/>
</dbReference>
<dbReference type="Pfam" id="PF10545">
    <property type="entry name" value="MADF_DNA_bdg"/>
    <property type="match status" value="1"/>
</dbReference>
<sequence length="132" mass="15510">MSEIEWSREKTLQLINMYETKSELWDVKNSNYHLRNKKHDAWKNIATEMESDVEVIKAKVASLLSSMRREKAKMKNSTGTGKGRNEIYISKWFAFEAFKFLWDKDSVKGSINTETVSSDYIYFQPTYIVAFT</sequence>
<reference evidence="2" key="1">
    <citation type="journal article" date="2016" name="Sci. Rep.">
        <title>Molecular characterization of firefly nuptial gifts: a multi-omics approach sheds light on postcopulatory sexual selection.</title>
        <authorList>
            <person name="Al-Wathiqui N."/>
            <person name="Fallon T.R."/>
            <person name="South A."/>
            <person name="Weng J.K."/>
            <person name="Lewis S.M."/>
        </authorList>
    </citation>
    <scope>NUCLEOTIDE SEQUENCE</scope>
</reference>
<dbReference type="PROSITE" id="PS51029">
    <property type="entry name" value="MADF"/>
    <property type="match status" value="1"/>
</dbReference>
<dbReference type="InterPro" id="IPR006578">
    <property type="entry name" value="MADF-dom"/>
</dbReference>
<evidence type="ECO:0000259" key="1">
    <source>
        <dbReference type="PROSITE" id="PS51029"/>
    </source>
</evidence>
<evidence type="ECO:0000313" key="2">
    <source>
        <dbReference type="EMBL" id="JAV58493.1"/>
    </source>
</evidence>
<feature type="domain" description="MADF" evidence="1">
    <location>
        <begin position="13"/>
        <end position="106"/>
    </location>
</feature>
<accession>A0A1Y1KAI6</accession>
<dbReference type="SMART" id="SM00595">
    <property type="entry name" value="MADF"/>
    <property type="match status" value="1"/>
</dbReference>